<evidence type="ECO:0000313" key="3">
    <source>
        <dbReference type="Proteomes" id="UP000800092"/>
    </source>
</evidence>
<protein>
    <submittedName>
        <fullName evidence="2">Uncharacterized protein</fullName>
    </submittedName>
</protein>
<evidence type="ECO:0000256" key="1">
    <source>
        <dbReference type="SAM" id="MobiDB-lite"/>
    </source>
</evidence>
<evidence type="ECO:0000313" key="2">
    <source>
        <dbReference type="EMBL" id="KAF2228573.1"/>
    </source>
</evidence>
<sequence length="73" mass="7731">MSIPQGLLCVNPLSPFFTLCNSSPYSSPSSHYRFVPRHSLSGTHSTPNTSCSPPSGSAHFPQSPPAAPVYLSL</sequence>
<accession>A0A6A6GTD2</accession>
<gene>
    <name evidence="2" type="ORF">EV356DRAFT_497983</name>
</gene>
<feature type="region of interest" description="Disordered" evidence="1">
    <location>
        <begin position="36"/>
        <end position="73"/>
    </location>
</feature>
<organism evidence="2 3">
    <name type="scientific">Viridothelium virens</name>
    <name type="common">Speckled blister lichen</name>
    <name type="synonym">Trypethelium virens</name>
    <dbReference type="NCBI Taxonomy" id="1048519"/>
    <lineage>
        <taxon>Eukaryota</taxon>
        <taxon>Fungi</taxon>
        <taxon>Dikarya</taxon>
        <taxon>Ascomycota</taxon>
        <taxon>Pezizomycotina</taxon>
        <taxon>Dothideomycetes</taxon>
        <taxon>Dothideomycetes incertae sedis</taxon>
        <taxon>Trypetheliales</taxon>
        <taxon>Trypetheliaceae</taxon>
        <taxon>Viridothelium</taxon>
    </lineage>
</organism>
<name>A0A6A6GTD2_VIRVR</name>
<reference evidence="2" key="1">
    <citation type="journal article" date="2020" name="Stud. Mycol.">
        <title>101 Dothideomycetes genomes: a test case for predicting lifestyles and emergence of pathogens.</title>
        <authorList>
            <person name="Haridas S."/>
            <person name="Albert R."/>
            <person name="Binder M."/>
            <person name="Bloem J."/>
            <person name="Labutti K."/>
            <person name="Salamov A."/>
            <person name="Andreopoulos B."/>
            <person name="Baker S."/>
            <person name="Barry K."/>
            <person name="Bills G."/>
            <person name="Bluhm B."/>
            <person name="Cannon C."/>
            <person name="Castanera R."/>
            <person name="Culley D."/>
            <person name="Daum C."/>
            <person name="Ezra D."/>
            <person name="Gonzalez J."/>
            <person name="Henrissat B."/>
            <person name="Kuo A."/>
            <person name="Liang C."/>
            <person name="Lipzen A."/>
            <person name="Lutzoni F."/>
            <person name="Magnuson J."/>
            <person name="Mondo S."/>
            <person name="Nolan M."/>
            <person name="Ohm R."/>
            <person name="Pangilinan J."/>
            <person name="Park H.-J."/>
            <person name="Ramirez L."/>
            <person name="Alfaro M."/>
            <person name="Sun H."/>
            <person name="Tritt A."/>
            <person name="Yoshinaga Y."/>
            <person name="Zwiers L.-H."/>
            <person name="Turgeon B."/>
            <person name="Goodwin S."/>
            <person name="Spatafora J."/>
            <person name="Crous P."/>
            <person name="Grigoriev I."/>
        </authorList>
    </citation>
    <scope>NUCLEOTIDE SEQUENCE</scope>
    <source>
        <strain evidence="2">Tuck. ex Michener</strain>
    </source>
</reference>
<dbReference type="AlphaFoldDB" id="A0A6A6GTD2"/>
<proteinExistence type="predicted"/>
<feature type="compositionally biased region" description="Polar residues" evidence="1">
    <location>
        <begin position="40"/>
        <end position="55"/>
    </location>
</feature>
<dbReference type="Proteomes" id="UP000800092">
    <property type="component" value="Unassembled WGS sequence"/>
</dbReference>
<keyword evidence="3" id="KW-1185">Reference proteome</keyword>
<dbReference type="EMBL" id="ML991909">
    <property type="protein sequence ID" value="KAF2228573.1"/>
    <property type="molecule type" value="Genomic_DNA"/>
</dbReference>